<evidence type="ECO:0000313" key="1">
    <source>
        <dbReference type="EMBL" id="CAN0491833.1"/>
    </source>
</evidence>
<gene>
    <name evidence="1" type="ORF">MRATA1EN22A_LOCUS21693</name>
</gene>
<organism evidence="1 2">
    <name type="scientific">Rangifer tarandus platyrhynchus</name>
    <name type="common">Svalbard reindeer</name>
    <dbReference type="NCBI Taxonomy" id="3082113"/>
    <lineage>
        <taxon>Eukaryota</taxon>
        <taxon>Metazoa</taxon>
        <taxon>Chordata</taxon>
        <taxon>Craniata</taxon>
        <taxon>Vertebrata</taxon>
        <taxon>Euteleostomi</taxon>
        <taxon>Mammalia</taxon>
        <taxon>Eutheria</taxon>
        <taxon>Laurasiatheria</taxon>
        <taxon>Artiodactyla</taxon>
        <taxon>Ruminantia</taxon>
        <taxon>Pecora</taxon>
        <taxon>Cervidae</taxon>
        <taxon>Odocoileinae</taxon>
        <taxon>Rangifer</taxon>
    </lineage>
</organism>
<reference evidence="1" key="1">
    <citation type="submission" date="2023-05" db="EMBL/GenBank/DDBJ databases">
        <authorList>
            <consortium name="ELIXIR-Norway"/>
        </authorList>
    </citation>
    <scope>NUCLEOTIDE SEQUENCE</scope>
</reference>
<proteinExistence type="predicted"/>
<accession>A0AC59ZU30</accession>
<reference evidence="1" key="2">
    <citation type="submission" date="2025-03" db="EMBL/GenBank/DDBJ databases">
        <authorList>
            <consortium name="ELIXIR-Norway"/>
            <consortium name="Elixir Norway"/>
        </authorList>
    </citation>
    <scope>NUCLEOTIDE SEQUENCE</scope>
</reference>
<name>A0AC59ZU30_RANTA</name>
<protein>
    <submittedName>
        <fullName evidence="1">Uncharacterized protein</fullName>
    </submittedName>
</protein>
<evidence type="ECO:0000313" key="2">
    <source>
        <dbReference type="Proteomes" id="UP001162501"/>
    </source>
</evidence>
<sequence>MPTNNCINSLMPWDFLGGSVLKNPPPEAGVGGGGGEDTDSGSVLGREIKIPCALGQLSLQAETTPHKTVSQLCNKRNPQGAMRSLSTGAGGLQVGREQK</sequence>
<dbReference type="Proteomes" id="UP001162501">
    <property type="component" value="Chromosome 33"/>
</dbReference>
<dbReference type="EMBL" id="OX596117">
    <property type="protein sequence ID" value="CAN0491833.1"/>
    <property type="molecule type" value="Genomic_DNA"/>
</dbReference>